<comment type="caution">
    <text evidence="1">The sequence shown here is derived from an EMBL/GenBank/DDBJ whole genome shotgun (WGS) entry which is preliminary data.</text>
</comment>
<dbReference type="EMBL" id="JAJJMB010006426">
    <property type="protein sequence ID" value="KAI3934683.1"/>
    <property type="molecule type" value="Genomic_DNA"/>
</dbReference>
<keyword evidence="2" id="KW-1185">Reference proteome</keyword>
<organism evidence="1 2">
    <name type="scientific">Papaver atlanticum</name>
    <dbReference type="NCBI Taxonomy" id="357466"/>
    <lineage>
        <taxon>Eukaryota</taxon>
        <taxon>Viridiplantae</taxon>
        <taxon>Streptophyta</taxon>
        <taxon>Embryophyta</taxon>
        <taxon>Tracheophyta</taxon>
        <taxon>Spermatophyta</taxon>
        <taxon>Magnoliopsida</taxon>
        <taxon>Ranunculales</taxon>
        <taxon>Papaveraceae</taxon>
        <taxon>Papaveroideae</taxon>
        <taxon>Papaver</taxon>
    </lineage>
</organism>
<proteinExistence type="predicted"/>
<reference evidence="1" key="1">
    <citation type="submission" date="2022-04" db="EMBL/GenBank/DDBJ databases">
        <title>A functionally conserved STORR gene fusion in Papaver species that diverged 16.8 million years ago.</title>
        <authorList>
            <person name="Catania T."/>
        </authorList>
    </citation>
    <scope>NUCLEOTIDE SEQUENCE</scope>
    <source>
        <strain evidence="1">S-188037</strain>
    </source>
</reference>
<name>A0AAD4T309_9MAGN</name>
<dbReference type="Proteomes" id="UP001202328">
    <property type="component" value="Unassembled WGS sequence"/>
</dbReference>
<dbReference type="AlphaFoldDB" id="A0AAD4T309"/>
<sequence length="126" mass="14255">MEEFNMKSYRFITRFKSTIVRKLWRRKLQTLHSDEILPVRDLCGDVPIIVLYLYNIHIVAVEISKPTPSWKRSTATGQGLEGKTSAMPEEVEFNAGTPLYGRAINSVFPDVQCTCTLFVSLSVTGV</sequence>
<protein>
    <submittedName>
        <fullName evidence="1">Uncharacterized protein</fullName>
    </submittedName>
</protein>
<evidence type="ECO:0000313" key="2">
    <source>
        <dbReference type="Proteomes" id="UP001202328"/>
    </source>
</evidence>
<accession>A0AAD4T309</accession>
<gene>
    <name evidence="1" type="ORF">MKW98_013566</name>
</gene>
<evidence type="ECO:0000313" key="1">
    <source>
        <dbReference type="EMBL" id="KAI3934683.1"/>
    </source>
</evidence>